<keyword evidence="11 12" id="KW-0472">Membrane</keyword>
<evidence type="ECO:0000256" key="8">
    <source>
        <dbReference type="ARBA" id="ARBA00022679"/>
    </source>
</evidence>
<feature type="transmembrane region" description="Helical" evidence="12">
    <location>
        <begin position="495"/>
        <end position="516"/>
    </location>
</feature>
<evidence type="ECO:0000256" key="5">
    <source>
        <dbReference type="ARBA" id="ARBA00022475"/>
    </source>
</evidence>
<dbReference type="NCBIfam" id="NF003958">
    <property type="entry name" value="PRK05454.2-1"/>
    <property type="match status" value="1"/>
</dbReference>
<evidence type="ECO:0000256" key="6">
    <source>
        <dbReference type="ARBA" id="ARBA00022519"/>
    </source>
</evidence>
<dbReference type="EMBL" id="BMFJ01000001">
    <property type="protein sequence ID" value="GGE16008.1"/>
    <property type="molecule type" value="Genomic_DNA"/>
</dbReference>
<dbReference type="RefSeq" id="WP_188475679.1">
    <property type="nucleotide sequence ID" value="NZ_BMFJ01000001.1"/>
</dbReference>
<comment type="pathway">
    <text evidence="2">Glycan metabolism; osmoregulated periplasmic glucan (OPG) biosynthesis.</text>
</comment>
<feature type="transmembrane region" description="Helical" evidence="12">
    <location>
        <begin position="522"/>
        <end position="541"/>
    </location>
</feature>
<dbReference type="InterPro" id="IPR001173">
    <property type="entry name" value="Glyco_trans_2-like"/>
</dbReference>
<comment type="caution">
    <text evidence="14">The sequence shown here is derived from an EMBL/GenBank/DDBJ whole genome shotgun (WGS) entry which is preliminary data.</text>
</comment>
<dbReference type="NCBIfam" id="NF003962">
    <property type="entry name" value="PRK05454.2-5"/>
    <property type="match status" value="1"/>
</dbReference>
<dbReference type="GO" id="GO:0016758">
    <property type="term" value="F:hexosyltransferase activity"/>
    <property type="evidence" value="ECO:0007669"/>
    <property type="project" value="TreeGrafter"/>
</dbReference>
<dbReference type="PANTHER" id="PTHR43867:SF5">
    <property type="entry name" value="GLUCANS BIOSYNTHESIS GLUCOSYLTRANSFERASE H"/>
    <property type="match status" value="1"/>
</dbReference>
<keyword evidence="6" id="KW-0997">Cell inner membrane</keyword>
<comment type="subcellular location">
    <subcellularLocation>
        <location evidence="1">Cell inner membrane</location>
        <topology evidence="1">Multi-pass membrane protein</topology>
    </subcellularLocation>
</comment>
<feature type="transmembrane region" description="Helical" evidence="12">
    <location>
        <begin position="12"/>
        <end position="31"/>
    </location>
</feature>
<dbReference type="Proteomes" id="UP000612855">
    <property type="component" value="Unassembled WGS sequence"/>
</dbReference>
<evidence type="ECO:0000313" key="15">
    <source>
        <dbReference type="Proteomes" id="UP000612855"/>
    </source>
</evidence>
<dbReference type="NCBIfam" id="NF003959">
    <property type="entry name" value="PRK05454.2-2"/>
    <property type="match status" value="1"/>
</dbReference>
<dbReference type="Gene3D" id="3.90.550.10">
    <property type="entry name" value="Spore Coat Polysaccharide Biosynthesis Protein SpsA, Chain A"/>
    <property type="match status" value="1"/>
</dbReference>
<evidence type="ECO:0000256" key="11">
    <source>
        <dbReference type="ARBA" id="ARBA00023136"/>
    </source>
</evidence>
<feature type="transmembrane region" description="Helical" evidence="12">
    <location>
        <begin position="407"/>
        <end position="427"/>
    </location>
</feature>
<evidence type="ECO:0000313" key="14">
    <source>
        <dbReference type="EMBL" id="GGE16008.1"/>
    </source>
</evidence>
<keyword evidence="7" id="KW-0328">Glycosyltransferase</keyword>
<evidence type="ECO:0000256" key="3">
    <source>
        <dbReference type="ARBA" id="ARBA00009337"/>
    </source>
</evidence>
<evidence type="ECO:0000256" key="10">
    <source>
        <dbReference type="ARBA" id="ARBA00022989"/>
    </source>
</evidence>
<reference evidence="15" key="1">
    <citation type="journal article" date="2019" name="Int. J. Syst. Evol. Microbiol.">
        <title>The Global Catalogue of Microorganisms (GCM) 10K type strain sequencing project: providing services to taxonomists for standard genome sequencing and annotation.</title>
        <authorList>
            <consortium name="The Broad Institute Genomics Platform"/>
            <consortium name="The Broad Institute Genome Sequencing Center for Infectious Disease"/>
            <person name="Wu L."/>
            <person name="Ma J."/>
        </authorList>
    </citation>
    <scope>NUCLEOTIDE SEQUENCE [LARGE SCALE GENOMIC DNA]</scope>
    <source>
        <strain evidence="15">CGMCC 1.12664</strain>
    </source>
</reference>
<dbReference type="InterPro" id="IPR050321">
    <property type="entry name" value="Glycosyltr_2/OpgH_subfam"/>
</dbReference>
<dbReference type="InterPro" id="IPR029044">
    <property type="entry name" value="Nucleotide-diphossugar_trans"/>
</dbReference>
<name>A0A916ZW89_9RHOB</name>
<keyword evidence="5" id="KW-1003">Cell membrane</keyword>
<accession>A0A916ZW89</accession>
<evidence type="ECO:0000256" key="12">
    <source>
        <dbReference type="SAM" id="Phobius"/>
    </source>
</evidence>
<dbReference type="GO" id="GO:0005886">
    <property type="term" value="C:plasma membrane"/>
    <property type="evidence" value="ECO:0007669"/>
    <property type="project" value="UniProtKB-SubCell"/>
</dbReference>
<feature type="transmembrane region" description="Helical" evidence="12">
    <location>
        <begin position="360"/>
        <end position="383"/>
    </location>
</feature>
<keyword evidence="10 12" id="KW-1133">Transmembrane helix</keyword>
<sequence length="589" mass="63653">MQQRLAGYETRLTRTVALCTALSLAFVAAGLTIEATLQDGVQALDLLRGLLMFVTTGWLAWGALLAIIGLAPLPRTAAPAYDPEQGRSIVLMPICNEDPLTTFARVAAIDRSMADAGVKADIAILSDTRDDMAAQRERDAFARLLSTTGGQGRIFYRRRDQNTGRKAGNIEEFIRRSGAAYDYAVILDADSLMEGATIRAMIARMQADPELGLLQTLPKILAARSFFGRALQFSAAFHSPVFTRGLARMQGVTGPFWGHNAIVRVRAFAESCGLPALSGRPPFGGHILSHDYVEAALLARAGWVVEVDATLGGSYEEAPENVLSYAKRDRRWCQGNLQHARLLTAPGLRGWSRFVFLQGILAYIVSAFWAVFLVASVLSAAFAPAPDYFPDTYQLFPVFPNDRTREITALALGIVGLLILPKFAIIAEAAITRRARSFGGTLRAAGSVLTEILFTSLLAPVMMAYQTRAILQIVSGQDGGWPANARGEGQLSVAAAARAAGWVTVLGVVVTTSVWWLSPELVLWILPVSLPMVAAPLLIAATSRPLRGGLFQVPERNDTPEVYGKYLDVIDGWTEDQPSRTESPAHVAA</sequence>
<keyword evidence="8" id="KW-0808">Transferase</keyword>
<dbReference type="PANTHER" id="PTHR43867">
    <property type="entry name" value="CELLULOSE SYNTHASE CATALYTIC SUBUNIT A [UDP-FORMING]"/>
    <property type="match status" value="1"/>
</dbReference>
<evidence type="ECO:0000256" key="1">
    <source>
        <dbReference type="ARBA" id="ARBA00004429"/>
    </source>
</evidence>
<evidence type="ECO:0000256" key="9">
    <source>
        <dbReference type="ARBA" id="ARBA00022692"/>
    </source>
</evidence>
<keyword evidence="15" id="KW-1185">Reference proteome</keyword>
<feature type="transmembrane region" description="Helical" evidence="12">
    <location>
        <begin position="51"/>
        <end position="71"/>
    </location>
</feature>
<dbReference type="AlphaFoldDB" id="A0A916ZW89"/>
<evidence type="ECO:0000256" key="2">
    <source>
        <dbReference type="ARBA" id="ARBA00005001"/>
    </source>
</evidence>
<evidence type="ECO:0000256" key="4">
    <source>
        <dbReference type="ARBA" id="ARBA00020585"/>
    </source>
</evidence>
<dbReference type="SUPFAM" id="SSF53448">
    <property type="entry name" value="Nucleotide-diphospho-sugar transferases"/>
    <property type="match status" value="1"/>
</dbReference>
<proteinExistence type="inferred from homology"/>
<comment type="similarity">
    <text evidence="3">Belongs to the glycosyltransferase 2 family. OpgH subfamily.</text>
</comment>
<gene>
    <name evidence="14" type="primary">opgH</name>
    <name evidence="14" type="ORF">GCM10011360_00980</name>
</gene>
<organism evidence="14 15">
    <name type="scientific">Primorskyibacter flagellatus</name>
    <dbReference type="NCBI Taxonomy" id="1387277"/>
    <lineage>
        <taxon>Bacteria</taxon>
        <taxon>Pseudomonadati</taxon>
        <taxon>Pseudomonadota</taxon>
        <taxon>Alphaproteobacteria</taxon>
        <taxon>Rhodobacterales</taxon>
        <taxon>Roseobacteraceae</taxon>
        <taxon>Primorskyibacter</taxon>
    </lineage>
</organism>
<protein>
    <recommendedName>
        <fullName evidence="4">Glucans biosynthesis glucosyltransferase H</fullName>
    </recommendedName>
</protein>
<evidence type="ECO:0000256" key="7">
    <source>
        <dbReference type="ARBA" id="ARBA00022676"/>
    </source>
</evidence>
<feature type="domain" description="Glycosyltransferase 2-like" evidence="13">
    <location>
        <begin position="185"/>
        <end position="377"/>
    </location>
</feature>
<evidence type="ECO:0000259" key="13">
    <source>
        <dbReference type="Pfam" id="PF13632"/>
    </source>
</evidence>
<dbReference type="Pfam" id="PF13632">
    <property type="entry name" value="Glyco_trans_2_3"/>
    <property type="match status" value="1"/>
</dbReference>
<keyword evidence="9 12" id="KW-0812">Transmembrane</keyword>